<proteinExistence type="predicted"/>
<name>A0AAN9JZD8_CANGL</name>
<reference evidence="2 3" key="1">
    <citation type="submission" date="2024-01" db="EMBL/GenBank/DDBJ databases">
        <title>The genomes of 5 underutilized Papilionoideae crops provide insights into root nodulation and disease resistanc.</title>
        <authorList>
            <person name="Jiang F."/>
        </authorList>
    </citation>
    <scope>NUCLEOTIDE SEQUENCE [LARGE SCALE GENOMIC DNA]</scope>
    <source>
        <strain evidence="2">LVBAO_FW01</strain>
        <tissue evidence="2">Leaves</tissue>
    </source>
</reference>
<organism evidence="2 3">
    <name type="scientific">Canavalia gladiata</name>
    <name type="common">Sword bean</name>
    <name type="synonym">Dolichos gladiatus</name>
    <dbReference type="NCBI Taxonomy" id="3824"/>
    <lineage>
        <taxon>Eukaryota</taxon>
        <taxon>Viridiplantae</taxon>
        <taxon>Streptophyta</taxon>
        <taxon>Embryophyta</taxon>
        <taxon>Tracheophyta</taxon>
        <taxon>Spermatophyta</taxon>
        <taxon>Magnoliopsida</taxon>
        <taxon>eudicotyledons</taxon>
        <taxon>Gunneridae</taxon>
        <taxon>Pentapetalae</taxon>
        <taxon>rosids</taxon>
        <taxon>fabids</taxon>
        <taxon>Fabales</taxon>
        <taxon>Fabaceae</taxon>
        <taxon>Papilionoideae</taxon>
        <taxon>50 kb inversion clade</taxon>
        <taxon>NPAAA clade</taxon>
        <taxon>indigoferoid/millettioid clade</taxon>
        <taxon>Phaseoleae</taxon>
        <taxon>Canavalia</taxon>
    </lineage>
</organism>
<evidence type="ECO:0000256" key="1">
    <source>
        <dbReference type="SAM" id="Phobius"/>
    </source>
</evidence>
<keyword evidence="1" id="KW-1133">Transmembrane helix</keyword>
<accession>A0AAN9JZD8</accession>
<evidence type="ECO:0000313" key="3">
    <source>
        <dbReference type="Proteomes" id="UP001367508"/>
    </source>
</evidence>
<evidence type="ECO:0000313" key="2">
    <source>
        <dbReference type="EMBL" id="KAK7308365.1"/>
    </source>
</evidence>
<dbReference type="Proteomes" id="UP001367508">
    <property type="component" value="Unassembled WGS sequence"/>
</dbReference>
<gene>
    <name evidence="2" type="ORF">VNO77_41967</name>
</gene>
<keyword evidence="3" id="KW-1185">Reference proteome</keyword>
<dbReference type="EMBL" id="JAYMYQ010000010">
    <property type="protein sequence ID" value="KAK7308365.1"/>
    <property type="molecule type" value="Genomic_DNA"/>
</dbReference>
<sequence length="112" mass="12446">MWINRHEVEAKQLRRERLQPTMNQAILASCSITVGGFTYISYSKALPGLLTKSHDNINHSKILALARVFWASELAFSSTKDWTGPPVFSILIEPIGSNYVDLPSNAITGKQS</sequence>
<dbReference type="PROSITE" id="PS51257">
    <property type="entry name" value="PROKAR_LIPOPROTEIN"/>
    <property type="match status" value="1"/>
</dbReference>
<comment type="caution">
    <text evidence="2">The sequence shown here is derived from an EMBL/GenBank/DDBJ whole genome shotgun (WGS) entry which is preliminary data.</text>
</comment>
<dbReference type="AlphaFoldDB" id="A0AAN9JZD8"/>
<protein>
    <submittedName>
        <fullName evidence="2">Uncharacterized protein</fullName>
    </submittedName>
</protein>
<keyword evidence="1" id="KW-0472">Membrane</keyword>
<feature type="transmembrane region" description="Helical" evidence="1">
    <location>
        <begin position="21"/>
        <end position="42"/>
    </location>
</feature>
<keyword evidence="1" id="KW-0812">Transmembrane</keyword>